<evidence type="ECO:0000313" key="12">
    <source>
        <dbReference type="EMBL" id="KAK3273530.1"/>
    </source>
</evidence>
<feature type="compositionally biased region" description="Acidic residues" evidence="11">
    <location>
        <begin position="124"/>
        <end position="135"/>
    </location>
</feature>
<keyword evidence="3" id="KW-0970">Cilium biogenesis/degradation</keyword>
<evidence type="ECO:0000313" key="13">
    <source>
        <dbReference type="Proteomes" id="UP001190700"/>
    </source>
</evidence>
<evidence type="ECO:0000256" key="6">
    <source>
        <dbReference type="ARBA" id="ARBA00023212"/>
    </source>
</evidence>
<dbReference type="Proteomes" id="UP001190700">
    <property type="component" value="Unassembled WGS sequence"/>
</dbReference>
<dbReference type="EMBL" id="LGRX02008427">
    <property type="protein sequence ID" value="KAK3273530.1"/>
    <property type="molecule type" value="Genomic_DNA"/>
</dbReference>
<comment type="similarity">
    <text evidence="9">Belongs to the flagellar radial spoke RSP9 family.</text>
</comment>
<keyword evidence="7" id="KW-0966">Cell projection</keyword>
<dbReference type="InterPro" id="IPR055316">
    <property type="entry name" value="RSP9"/>
</dbReference>
<keyword evidence="4" id="KW-0282">Flagellum</keyword>
<organism evidence="12 13">
    <name type="scientific">Cymbomonas tetramitiformis</name>
    <dbReference type="NCBI Taxonomy" id="36881"/>
    <lineage>
        <taxon>Eukaryota</taxon>
        <taxon>Viridiplantae</taxon>
        <taxon>Chlorophyta</taxon>
        <taxon>Pyramimonadophyceae</taxon>
        <taxon>Pyramimonadales</taxon>
        <taxon>Pyramimonadaceae</taxon>
        <taxon>Cymbomonas</taxon>
    </lineage>
</organism>
<evidence type="ECO:0000256" key="3">
    <source>
        <dbReference type="ARBA" id="ARBA00022794"/>
    </source>
</evidence>
<proteinExistence type="inferred from homology"/>
<evidence type="ECO:0000256" key="1">
    <source>
        <dbReference type="ARBA" id="ARBA00004611"/>
    </source>
</evidence>
<comment type="subcellular location">
    <subcellularLocation>
        <location evidence="8">Cell projection</location>
        <location evidence="8">Kinocilium</location>
    </subcellularLocation>
    <subcellularLocation>
        <location evidence="1">Cytoplasm</location>
        <location evidence="1">Cytoskeleton</location>
        <location evidence="1">Flagellum axoneme</location>
    </subcellularLocation>
</comment>
<keyword evidence="2" id="KW-0963">Cytoplasm</keyword>
<keyword evidence="6" id="KW-0206">Cytoskeleton</keyword>
<protein>
    <recommendedName>
        <fullName evidence="10">Radial spoke head protein 9 homolog</fullName>
    </recommendedName>
</protein>
<comment type="caution">
    <text evidence="12">The sequence shown here is derived from an EMBL/GenBank/DDBJ whole genome shotgun (WGS) entry which is preliminary data.</text>
</comment>
<dbReference type="GO" id="GO:0035082">
    <property type="term" value="P:axoneme assembly"/>
    <property type="evidence" value="ECO:0007669"/>
    <property type="project" value="InterPro"/>
</dbReference>
<keyword evidence="13" id="KW-1185">Reference proteome</keyword>
<evidence type="ECO:0000256" key="7">
    <source>
        <dbReference type="ARBA" id="ARBA00023273"/>
    </source>
</evidence>
<keyword evidence="5" id="KW-0969">Cilium</keyword>
<dbReference type="GO" id="GO:0005930">
    <property type="term" value="C:axoneme"/>
    <property type="evidence" value="ECO:0007669"/>
    <property type="project" value="TreeGrafter"/>
</dbReference>
<dbReference type="GO" id="GO:0060294">
    <property type="term" value="P:cilium movement involved in cell motility"/>
    <property type="evidence" value="ECO:0007669"/>
    <property type="project" value="TreeGrafter"/>
</dbReference>
<evidence type="ECO:0000256" key="5">
    <source>
        <dbReference type="ARBA" id="ARBA00023069"/>
    </source>
</evidence>
<dbReference type="PANTHER" id="PTHR22069:SF0">
    <property type="entry name" value="RADIAL SPOKE HEAD PROTEIN 9 HOMOLOG"/>
    <property type="match status" value="1"/>
</dbReference>
<dbReference type="PANTHER" id="PTHR22069">
    <property type="entry name" value="MITOCHONDRIAL RIBOSOMAL PROTEIN S18"/>
    <property type="match status" value="1"/>
</dbReference>
<reference evidence="12 13" key="1">
    <citation type="journal article" date="2015" name="Genome Biol. Evol.">
        <title>Comparative Genomics of a Bacterivorous Green Alga Reveals Evolutionary Causalities and Consequences of Phago-Mixotrophic Mode of Nutrition.</title>
        <authorList>
            <person name="Burns J.A."/>
            <person name="Paasch A."/>
            <person name="Narechania A."/>
            <person name="Kim E."/>
        </authorList>
    </citation>
    <scope>NUCLEOTIDE SEQUENCE [LARGE SCALE GENOMIC DNA]</scope>
    <source>
        <strain evidence="12 13">PLY_AMNH</strain>
    </source>
</reference>
<evidence type="ECO:0000256" key="4">
    <source>
        <dbReference type="ARBA" id="ARBA00022846"/>
    </source>
</evidence>
<dbReference type="GO" id="GO:0044458">
    <property type="term" value="P:motile cilium assembly"/>
    <property type="evidence" value="ECO:0007669"/>
    <property type="project" value="TreeGrafter"/>
</dbReference>
<gene>
    <name evidence="12" type="ORF">CYMTET_18235</name>
</gene>
<evidence type="ECO:0000256" key="10">
    <source>
        <dbReference type="ARBA" id="ARBA00041080"/>
    </source>
</evidence>
<dbReference type="AlphaFoldDB" id="A0AAE0L6H7"/>
<name>A0AAE0L6H7_9CHLO</name>
<evidence type="ECO:0000256" key="2">
    <source>
        <dbReference type="ARBA" id="ARBA00022490"/>
    </source>
</evidence>
<evidence type="ECO:0000256" key="11">
    <source>
        <dbReference type="SAM" id="MobiDB-lite"/>
    </source>
</evidence>
<evidence type="ECO:0000256" key="8">
    <source>
        <dbReference type="ARBA" id="ARBA00037822"/>
    </source>
</evidence>
<sequence length="287" mass="32007">MPFKTLSQTFELLSGSGFLLSNEQKAVVDFSLPLKKTEANLAELWLWGKLVALDGRDYLIAKGTTEPPCVFEGKLQVDEKIYYSQDGVNWLDLAPIDEEMAQRASTLTGFLEGNPGYIYIVEEPAPEPEPSDEPEPPPKPAEEEEEAPEGDAEEAEEPPPPEPLRFEITESARIRFMVEVISFSTNVIPKGFYSITSKNELAPNVLFSGLQYPDKLESYIHGGLGAPLSEDVQGSWTIQYDTFRGLATLRSLMFPGYVFVFKSDTNEFDALYFGTGEANKDMMFMLA</sequence>
<evidence type="ECO:0000256" key="9">
    <source>
        <dbReference type="ARBA" id="ARBA00038319"/>
    </source>
</evidence>
<accession>A0AAE0L6H7</accession>
<feature type="compositionally biased region" description="Acidic residues" evidence="11">
    <location>
        <begin position="142"/>
        <end position="159"/>
    </location>
</feature>
<feature type="region of interest" description="Disordered" evidence="11">
    <location>
        <begin position="122"/>
        <end position="164"/>
    </location>
</feature>